<organism evidence="2 3">
    <name type="scientific">Ramlibacter humi</name>
    <dbReference type="NCBI Taxonomy" id="2530451"/>
    <lineage>
        <taxon>Bacteria</taxon>
        <taxon>Pseudomonadati</taxon>
        <taxon>Pseudomonadota</taxon>
        <taxon>Betaproteobacteria</taxon>
        <taxon>Burkholderiales</taxon>
        <taxon>Comamonadaceae</taxon>
        <taxon>Ramlibacter</taxon>
    </lineage>
</organism>
<reference evidence="2 3" key="1">
    <citation type="submission" date="2019-03" db="EMBL/GenBank/DDBJ databases">
        <title>Ramlibacter sp. 18x22-1, whole genome shotgun sequence.</title>
        <authorList>
            <person name="Zhang X."/>
            <person name="Feng G."/>
            <person name="Zhu H."/>
        </authorList>
    </citation>
    <scope>NUCLEOTIDE SEQUENCE [LARGE SCALE GENOMIC DNA]</scope>
    <source>
        <strain evidence="2 3">18x22-1</strain>
    </source>
</reference>
<keyword evidence="3" id="KW-1185">Reference proteome</keyword>
<dbReference type="Gene3D" id="3.10.620.30">
    <property type="match status" value="1"/>
</dbReference>
<dbReference type="OrthoDB" id="8889343at2"/>
<evidence type="ECO:0000313" key="2">
    <source>
        <dbReference type="EMBL" id="TFZ08392.1"/>
    </source>
</evidence>
<evidence type="ECO:0000259" key="1">
    <source>
        <dbReference type="Pfam" id="PF01841"/>
    </source>
</evidence>
<protein>
    <submittedName>
        <fullName evidence="2">Transglutaminase family protein</fullName>
    </submittedName>
</protein>
<dbReference type="InterPro" id="IPR038765">
    <property type="entry name" value="Papain-like_cys_pep_sf"/>
</dbReference>
<comment type="caution">
    <text evidence="2">The sequence shown here is derived from an EMBL/GenBank/DDBJ whole genome shotgun (WGS) entry which is preliminary data.</text>
</comment>
<dbReference type="SUPFAM" id="SSF54001">
    <property type="entry name" value="Cysteine proteinases"/>
    <property type="match status" value="1"/>
</dbReference>
<evidence type="ECO:0000313" key="3">
    <source>
        <dbReference type="Proteomes" id="UP000297839"/>
    </source>
</evidence>
<feature type="domain" description="Transglutaminase-like" evidence="1">
    <location>
        <begin position="80"/>
        <end position="185"/>
    </location>
</feature>
<dbReference type="Pfam" id="PF01841">
    <property type="entry name" value="Transglut_core"/>
    <property type="match status" value="1"/>
</dbReference>
<proteinExistence type="predicted"/>
<name>A0A4Z0CBW7_9BURK</name>
<gene>
    <name evidence="2" type="ORF">EZ216_04345</name>
</gene>
<dbReference type="AlphaFoldDB" id="A0A4Z0CBW7"/>
<dbReference type="EMBL" id="SMLK01000001">
    <property type="protein sequence ID" value="TFZ08392.1"/>
    <property type="molecule type" value="Genomic_DNA"/>
</dbReference>
<dbReference type="InterPro" id="IPR002931">
    <property type="entry name" value="Transglutaminase-like"/>
</dbReference>
<accession>A0A4Z0CBW7</accession>
<sequence length="299" mass="33265">MTVGCHGGLDPPSTSRTHEVRANRARFLHGKATGAFAAGKQYPMPQARAARRRLEQDDAQRWTATSPLLDLDDPKLRLRAQSIVQLCKTEREQVLALYACVKRMPFAMSFKMRLHTAREVLQQGRGDSFDKATLLVALLRLAGFPARLRFLTLDGAVIRGLLGAAPRPVRPVLEVFRDSRWIATDTYIFDGPYAAAARRRLRDSGWTHGWGMCVHGAALWDGQTDAFLNGDEPHEDGLVLHDHGVFCDPLEFVSSPSYREIHGRLARAVQWNVLASGLERGIRELRQHLPDTAACGTPA</sequence>
<dbReference type="Proteomes" id="UP000297839">
    <property type="component" value="Unassembled WGS sequence"/>
</dbReference>